<evidence type="ECO:0000256" key="7">
    <source>
        <dbReference type="PROSITE-ProRule" id="PRU00433"/>
    </source>
</evidence>
<reference evidence="10 11" key="1">
    <citation type="submission" date="2019-06" db="EMBL/GenBank/DDBJ databases">
        <title>Whole genome sequence for Cellvibrionaceae sp. R142.</title>
        <authorList>
            <person name="Wang G."/>
        </authorList>
    </citation>
    <scope>NUCLEOTIDE SEQUENCE [LARGE SCALE GENOMIC DNA]</scope>
    <source>
        <strain evidence="10 11">R142</strain>
    </source>
</reference>
<name>A0A545TNT2_9GAMM</name>
<dbReference type="GO" id="GO:0009055">
    <property type="term" value="F:electron transfer activity"/>
    <property type="evidence" value="ECO:0007669"/>
    <property type="project" value="InterPro"/>
</dbReference>
<dbReference type="GO" id="GO:0046872">
    <property type="term" value="F:metal ion binding"/>
    <property type="evidence" value="ECO:0007669"/>
    <property type="project" value="UniProtKB-KW"/>
</dbReference>
<dbReference type="Gene3D" id="1.10.760.10">
    <property type="entry name" value="Cytochrome c-like domain"/>
    <property type="match status" value="2"/>
</dbReference>
<dbReference type="SUPFAM" id="SSF46626">
    <property type="entry name" value="Cytochrome c"/>
    <property type="match status" value="2"/>
</dbReference>
<keyword evidence="6 7" id="KW-0408">Iron</keyword>
<gene>
    <name evidence="10" type="ORF">FKG94_12700</name>
</gene>
<feature type="domain" description="Cytochrome c" evidence="9">
    <location>
        <begin position="74"/>
        <end position="235"/>
    </location>
</feature>
<protein>
    <submittedName>
        <fullName evidence="10">C-type cytochrome</fullName>
    </submittedName>
</protein>
<evidence type="ECO:0000256" key="8">
    <source>
        <dbReference type="SAM" id="SignalP"/>
    </source>
</evidence>
<accession>A0A545TNT2</accession>
<dbReference type="EMBL" id="VHSG01000012">
    <property type="protein sequence ID" value="TQV78872.1"/>
    <property type="molecule type" value="Genomic_DNA"/>
</dbReference>
<evidence type="ECO:0000256" key="1">
    <source>
        <dbReference type="ARBA" id="ARBA00004196"/>
    </source>
</evidence>
<dbReference type="GO" id="GO:0004130">
    <property type="term" value="F:cytochrome-c peroxidase activity"/>
    <property type="evidence" value="ECO:0007669"/>
    <property type="project" value="TreeGrafter"/>
</dbReference>
<evidence type="ECO:0000259" key="9">
    <source>
        <dbReference type="PROSITE" id="PS51007"/>
    </source>
</evidence>
<keyword evidence="5" id="KW-0560">Oxidoreductase</keyword>
<dbReference type="InterPro" id="IPR051395">
    <property type="entry name" value="Cytochrome_c_Peroxidase/MauG"/>
</dbReference>
<organism evidence="10 11">
    <name type="scientific">Exilibacterium tricleocarpae</name>
    <dbReference type="NCBI Taxonomy" id="2591008"/>
    <lineage>
        <taxon>Bacteria</taxon>
        <taxon>Pseudomonadati</taxon>
        <taxon>Pseudomonadota</taxon>
        <taxon>Gammaproteobacteria</taxon>
        <taxon>Cellvibrionales</taxon>
        <taxon>Cellvibrionaceae</taxon>
        <taxon>Exilibacterium</taxon>
    </lineage>
</organism>
<feature type="chain" id="PRO_5022173713" evidence="8">
    <location>
        <begin position="31"/>
        <end position="443"/>
    </location>
</feature>
<keyword evidence="2 7" id="KW-0349">Heme</keyword>
<dbReference type="OrthoDB" id="9805202at2"/>
<dbReference type="InterPro" id="IPR009056">
    <property type="entry name" value="Cyt_c-like_dom"/>
</dbReference>
<dbReference type="Pfam" id="PF03150">
    <property type="entry name" value="CCP_MauG"/>
    <property type="match status" value="1"/>
</dbReference>
<evidence type="ECO:0000256" key="5">
    <source>
        <dbReference type="ARBA" id="ARBA00023002"/>
    </source>
</evidence>
<dbReference type="GO" id="GO:0020037">
    <property type="term" value="F:heme binding"/>
    <property type="evidence" value="ECO:0007669"/>
    <property type="project" value="InterPro"/>
</dbReference>
<evidence type="ECO:0000256" key="2">
    <source>
        <dbReference type="ARBA" id="ARBA00022617"/>
    </source>
</evidence>
<comment type="caution">
    <text evidence="10">The sequence shown here is derived from an EMBL/GenBank/DDBJ whole genome shotgun (WGS) entry which is preliminary data.</text>
</comment>
<dbReference type="PANTHER" id="PTHR30600">
    <property type="entry name" value="CYTOCHROME C PEROXIDASE-RELATED"/>
    <property type="match status" value="1"/>
</dbReference>
<dbReference type="PANTHER" id="PTHR30600:SF10">
    <property type="entry name" value="BLL6722 PROTEIN"/>
    <property type="match status" value="1"/>
</dbReference>
<evidence type="ECO:0000256" key="4">
    <source>
        <dbReference type="ARBA" id="ARBA00022729"/>
    </source>
</evidence>
<feature type="signal peptide" evidence="8">
    <location>
        <begin position="1"/>
        <end position="30"/>
    </location>
</feature>
<evidence type="ECO:0000256" key="3">
    <source>
        <dbReference type="ARBA" id="ARBA00022723"/>
    </source>
</evidence>
<dbReference type="AlphaFoldDB" id="A0A545TNT2"/>
<keyword evidence="4 8" id="KW-0732">Signal</keyword>
<feature type="domain" description="Cytochrome c" evidence="9">
    <location>
        <begin position="266"/>
        <end position="427"/>
    </location>
</feature>
<dbReference type="InterPro" id="IPR036909">
    <property type="entry name" value="Cyt_c-like_dom_sf"/>
</dbReference>
<dbReference type="InterPro" id="IPR004852">
    <property type="entry name" value="Di-haem_cyt_c_peroxidsae"/>
</dbReference>
<dbReference type="PROSITE" id="PS51007">
    <property type="entry name" value="CYTC"/>
    <property type="match status" value="2"/>
</dbReference>
<keyword evidence="3 7" id="KW-0479">Metal-binding</keyword>
<evidence type="ECO:0000313" key="11">
    <source>
        <dbReference type="Proteomes" id="UP000319732"/>
    </source>
</evidence>
<evidence type="ECO:0000256" key="6">
    <source>
        <dbReference type="ARBA" id="ARBA00023004"/>
    </source>
</evidence>
<dbReference type="GO" id="GO:0030313">
    <property type="term" value="C:cell envelope"/>
    <property type="evidence" value="ECO:0007669"/>
    <property type="project" value="UniProtKB-SubCell"/>
</dbReference>
<comment type="subcellular location">
    <subcellularLocation>
        <location evidence="1">Cell envelope</location>
    </subcellularLocation>
</comment>
<dbReference type="Proteomes" id="UP000319732">
    <property type="component" value="Unassembled WGS sequence"/>
</dbReference>
<keyword evidence="11" id="KW-1185">Reference proteome</keyword>
<proteinExistence type="predicted"/>
<sequence length="443" mass="49749">MPAFKSPLPLPTRTALLSAVLFFAAATAFAQTDQPPTDVYAFTDSDIAFLKHFSLSSLSPPPLSQSNDHADDLAAAKLGKKIFFDKRLSRRGRFSCASCHQPDKYFTDGRARGVAFGTGRRSTPTLLGSAWSPWQYWDGRKDSLWAQALAPIEDPVEMNTSRTSFVRRVIKYHGAEYQAVFGRLENIRQLRRLPKNATPLGNARAKKRWQKLPAGRRHLTNTVFSNVGKSLMAYQRRLRIPPSRFDHFIDHLQRKNSGAYRAMLTAEEVSGLRIFMGKANCSSCHNGPLFTNFEFHNIGAPEPDPSRVDLGRFSGIAALVEDEFTCLSAWSDAEPTQCEEMNFLKRSGPELVGAFKTPTLRNIAATAPYMQAGQFSDLPAVLAHYNLPTPPFYDREQHPNRPHFDILPLKLTPQETAALIAFLGTLTSPYPRRDFWWNADIKD</sequence>
<evidence type="ECO:0000313" key="10">
    <source>
        <dbReference type="EMBL" id="TQV78872.1"/>
    </source>
</evidence>